<comment type="caution">
    <text evidence="15">The sequence shown here is derived from an EMBL/GenBank/DDBJ whole genome shotgun (WGS) entry which is preliminary data.</text>
</comment>
<dbReference type="EMBL" id="LNGE01000050">
    <property type="protein sequence ID" value="KYC44653.1"/>
    <property type="molecule type" value="Genomic_DNA"/>
</dbReference>
<dbReference type="SUPFAM" id="SSF81301">
    <property type="entry name" value="Nucleotidyltransferase"/>
    <property type="match status" value="1"/>
</dbReference>
<organism evidence="15 17">
    <name type="scientific">Candidatus Methanofastidiosum methylothiophilum</name>
    <dbReference type="NCBI Taxonomy" id="1705564"/>
    <lineage>
        <taxon>Archaea</taxon>
        <taxon>Methanobacteriati</taxon>
        <taxon>Methanobacteriota</taxon>
        <taxon>Stenosarchaea group</taxon>
        <taxon>Candidatus Methanofastidiosia</taxon>
        <taxon>Candidatus Methanofastidiosales</taxon>
        <taxon>Candidatus Methanofastidiosaceae</taxon>
        <taxon>Candidatus Methanofastidiosum</taxon>
    </lineage>
</organism>
<evidence type="ECO:0000256" key="6">
    <source>
        <dbReference type="ARBA" id="ARBA00022741"/>
    </source>
</evidence>
<accession>A0A150IPI0</accession>
<evidence type="ECO:0000259" key="13">
    <source>
        <dbReference type="Pfam" id="PF01909"/>
    </source>
</evidence>
<accession>A0A150II22</accession>
<dbReference type="Proteomes" id="UP000091929">
    <property type="component" value="Unassembled WGS sequence"/>
</dbReference>
<dbReference type="AlphaFoldDB" id="A0A150IPI0"/>
<feature type="domain" description="Polymerase nucleotidyl transferase" evidence="13">
    <location>
        <begin position="16"/>
        <end position="93"/>
    </location>
</feature>
<evidence type="ECO:0000256" key="2">
    <source>
        <dbReference type="ARBA" id="ARBA00022649"/>
    </source>
</evidence>
<sequence length="102" mass="11736">MKKIRLSDIKTKSIPILKKHGIKKAAIFGSYARGEETKDSDIDILVEFADAETKSLLDLIGLEQELEEFFNKKVDVITYKSIHPLLKDYILKEQEVFYEEGS</sequence>
<comment type="catalytic activity">
    <reaction evidence="11">
        <text>O-(5'-adenylyl)-L-tyrosyl-[protein] + ATP = O-[5'-(adenylyl-(5'-&gt;3')-adenylyl)]-L-tyrosyl-[protein] + diphosphate</text>
        <dbReference type="Rhea" id="RHEA:66528"/>
        <dbReference type="Rhea" id="RHEA-COMP:13846"/>
        <dbReference type="Rhea" id="RHEA-COMP:17046"/>
        <dbReference type="ChEBI" id="CHEBI:30616"/>
        <dbReference type="ChEBI" id="CHEBI:33019"/>
        <dbReference type="ChEBI" id="CHEBI:83624"/>
        <dbReference type="ChEBI" id="CHEBI:167160"/>
    </reaction>
</comment>
<dbReference type="EMBL" id="LNGF01000042">
    <property type="protein sequence ID" value="KYC46867.1"/>
    <property type="molecule type" value="Genomic_DNA"/>
</dbReference>
<evidence type="ECO:0000313" key="18">
    <source>
        <dbReference type="Proteomes" id="UP000092401"/>
    </source>
</evidence>
<keyword evidence="3 15" id="KW-0808">Transferase</keyword>
<evidence type="ECO:0000256" key="4">
    <source>
        <dbReference type="ARBA" id="ARBA00022695"/>
    </source>
</evidence>
<protein>
    <recommendedName>
        <fullName evidence="9">protein adenylyltransferase</fullName>
        <ecNumber evidence="9">2.7.7.108</ecNumber>
    </recommendedName>
</protein>
<dbReference type="InterPro" id="IPR052038">
    <property type="entry name" value="Type-VII_TA_antitoxin"/>
</dbReference>
<evidence type="ECO:0000313" key="15">
    <source>
        <dbReference type="EMBL" id="KYC46867.1"/>
    </source>
</evidence>
<evidence type="ECO:0000256" key="7">
    <source>
        <dbReference type="ARBA" id="ARBA00022840"/>
    </source>
</evidence>
<evidence type="ECO:0000313" key="14">
    <source>
        <dbReference type="EMBL" id="KYC44653.1"/>
    </source>
</evidence>
<keyword evidence="7" id="KW-0067">ATP-binding</keyword>
<dbReference type="PATRIC" id="fig|1706438.3.peg.1747"/>
<comment type="catalytic activity">
    <reaction evidence="12">
        <text>L-tyrosyl-[protein] + ATP = O-(5'-adenylyl)-L-tyrosyl-[protein] + diphosphate</text>
        <dbReference type="Rhea" id="RHEA:54288"/>
        <dbReference type="Rhea" id="RHEA-COMP:10136"/>
        <dbReference type="Rhea" id="RHEA-COMP:13846"/>
        <dbReference type="ChEBI" id="CHEBI:30616"/>
        <dbReference type="ChEBI" id="CHEBI:33019"/>
        <dbReference type="ChEBI" id="CHEBI:46858"/>
        <dbReference type="ChEBI" id="CHEBI:83624"/>
        <dbReference type="EC" id="2.7.7.108"/>
    </reaction>
</comment>
<dbReference type="PATRIC" id="fig|1706437.3.peg.1632"/>
<dbReference type="Pfam" id="PF01909">
    <property type="entry name" value="NTP_transf_2"/>
    <property type="match status" value="1"/>
</dbReference>
<dbReference type="InterPro" id="IPR043519">
    <property type="entry name" value="NT_sf"/>
</dbReference>
<keyword evidence="4" id="KW-0548">Nucleotidyltransferase</keyword>
<keyword evidence="6" id="KW-0547">Nucleotide-binding</keyword>
<accession>A0A150IVF5</accession>
<evidence type="ECO:0000313" key="16">
    <source>
        <dbReference type="EMBL" id="KYC48966.1"/>
    </source>
</evidence>
<evidence type="ECO:0000256" key="10">
    <source>
        <dbReference type="ARBA" id="ARBA00038276"/>
    </source>
</evidence>
<dbReference type="Proteomes" id="UP000092403">
    <property type="component" value="Unassembled WGS sequence"/>
</dbReference>
<evidence type="ECO:0000256" key="8">
    <source>
        <dbReference type="ARBA" id="ARBA00022842"/>
    </source>
</evidence>
<dbReference type="EC" id="2.7.7.108" evidence="9"/>
<gene>
    <name evidence="14" type="ORF">APG10_01558</name>
    <name evidence="15" type="ORF">APG11_01625</name>
    <name evidence="16" type="ORF">APG12_01739</name>
</gene>
<name>A0A150IPI0_9EURY</name>
<evidence type="ECO:0000256" key="3">
    <source>
        <dbReference type="ARBA" id="ARBA00022679"/>
    </source>
</evidence>
<keyword evidence="2" id="KW-1277">Toxin-antitoxin system</keyword>
<dbReference type="PANTHER" id="PTHR33571">
    <property type="entry name" value="SSL8005 PROTEIN"/>
    <property type="match status" value="1"/>
</dbReference>
<dbReference type="CDD" id="cd05403">
    <property type="entry name" value="NT_KNTase_like"/>
    <property type="match status" value="1"/>
</dbReference>
<comment type="cofactor">
    <cofactor evidence="1">
        <name>Mg(2+)</name>
        <dbReference type="ChEBI" id="CHEBI:18420"/>
    </cofactor>
</comment>
<evidence type="ECO:0000313" key="17">
    <source>
        <dbReference type="Proteomes" id="UP000091929"/>
    </source>
</evidence>
<dbReference type="Proteomes" id="UP000092401">
    <property type="component" value="Unassembled WGS sequence"/>
</dbReference>
<evidence type="ECO:0000256" key="5">
    <source>
        <dbReference type="ARBA" id="ARBA00022723"/>
    </source>
</evidence>
<dbReference type="EMBL" id="LNJC01000054">
    <property type="protein sequence ID" value="KYC48966.1"/>
    <property type="molecule type" value="Genomic_DNA"/>
</dbReference>
<reference evidence="17 18" key="1">
    <citation type="journal article" date="2016" name="ISME J.">
        <title>Chasing the elusive Euryarchaeota class WSA2: genomes reveal a uniquely fastidious methyl-reducing methanogen.</title>
        <authorList>
            <person name="Nobu M.K."/>
            <person name="Narihiro T."/>
            <person name="Kuroda K."/>
            <person name="Mei R."/>
            <person name="Liu W.T."/>
        </authorList>
    </citation>
    <scope>NUCLEOTIDE SEQUENCE [LARGE SCALE GENOMIC DNA]</scope>
    <source>
        <strain evidence="14">B03fssc0709_Meth_Bin005</strain>
        <strain evidence="15">B15fssc0709_Meth_Bin003</strain>
        <strain evidence="16">BMIXfssc0709_Meth_Bin006</strain>
    </source>
</reference>
<evidence type="ECO:0000256" key="12">
    <source>
        <dbReference type="ARBA" id="ARBA00048696"/>
    </source>
</evidence>
<keyword evidence="5" id="KW-0479">Metal-binding</keyword>
<comment type="similarity">
    <text evidence="10">Belongs to the MntA antitoxin family.</text>
</comment>
<dbReference type="InterPro" id="IPR002934">
    <property type="entry name" value="Polymerase_NTP_transf_dom"/>
</dbReference>
<dbReference type="GO" id="GO:0046872">
    <property type="term" value="F:metal ion binding"/>
    <property type="evidence" value="ECO:0007669"/>
    <property type="project" value="UniProtKB-KW"/>
</dbReference>
<dbReference type="Gene3D" id="3.30.460.10">
    <property type="entry name" value="Beta Polymerase, domain 2"/>
    <property type="match status" value="1"/>
</dbReference>
<dbReference type="GO" id="GO:0005524">
    <property type="term" value="F:ATP binding"/>
    <property type="evidence" value="ECO:0007669"/>
    <property type="project" value="UniProtKB-KW"/>
</dbReference>
<evidence type="ECO:0000256" key="1">
    <source>
        <dbReference type="ARBA" id="ARBA00001946"/>
    </source>
</evidence>
<keyword evidence="8" id="KW-0460">Magnesium</keyword>
<proteinExistence type="inferred from homology"/>
<evidence type="ECO:0000256" key="9">
    <source>
        <dbReference type="ARBA" id="ARBA00034531"/>
    </source>
</evidence>
<dbReference type="NCBIfam" id="NF047752">
    <property type="entry name" value="MntA_antitoxin"/>
    <property type="match status" value="1"/>
</dbReference>
<dbReference type="PANTHER" id="PTHR33571:SF14">
    <property type="entry name" value="PROTEIN ADENYLYLTRANSFERASE MJ0435-RELATED"/>
    <property type="match status" value="1"/>
</dbReference>
<dbReference type="GO" id="GO:0070733">
    <property type="term" value="F:AMPylase activity"/>
    <property type="evidence" value="ECO:0007669"/>
    <property type="project" value="UniProtKB-EC"/>
</dbReference>
<evidence type="ECO:0000256" key="11">
    <source>
        <dbReference type="ARBA" id="ARBA00047518"/>
    </source>
</evidence>
<dbReference type="PATRIC" id="fig|1706436.3.peg.1576"/>